<organism evidence="2">
    <name type="scientific">Pseudogymnoascus destructans</name>
    <dbReference type="NCBI Taxonomy" id="655981"/>
    <lineage>
        <taxon>Eukaryota</taxon>
        <taxon>Fungi</taxon>
        <taxon>Dikarya</taxon>
        <taxon>Ascomycota</taxon>
        <taxon>Pezizomycotina</taxon>
        <taxon>Leotiomycetes</taxon>
        <taxon>Thelebolales</taxon>
        <taxon>Thelebolaceae</taxon>
        <taxon>Pseudogymnoascus</taxon>
    </lineage>
</organism>
<feature type="compositionally biased region" description="Basic and acidic residues" evidence="1">
    <location>
        <begin position="14"/>
        <end position="24"/>
    </location>
</feature>
<protein>
    <submittedName>
        <fullName evidence="2">Uncharacterized protein</fullName>
    </submittedName>
</protein>
<reference evidence="2" key="1">
    <citation type="submission" date="2016-03" db="EMBL/GenBank/DDBJ databases">
        <title>Updated assembly of Pseudogymnoascus destructans, the fungus causing white-nose syndrome of bats.</title>
        <authorList>
            <person name="Palmer J.M."/>
            <person name="Drees K.P."/>
            <person name="Foster J.T."/>
            <person name="Lindner D.L."/>
        </authorList>
    </citation>
    <scope>NUCLEOTIDE SEQUENCE [LARGE SCALE GENOMIC DNA]</scope>
    <source>
        <strain evidence="2">20631-21</strain>
    </source>
</reference>
<dbReference type="AlphaFoldDB" id="A0A177AKD1"/>
<dbReference type="RefSeq" id="XP_024327523.1">
    <property type="nucleotide sequence ID" value="XM_024464682.1"/>
</dbReference>
<evidence type="ECO:0000256" key="1">
    <source>
        <dbReference type="SAM" id="MobiDB-lite"/>
    </source>
</evidence>
<dbReference type="EMBL" id="KV441387">
    <property type="protein sequence ID" value="OAF62250.1"/>
    <property type="molecule type" value="Genomic_DNA"/>
</dbReference>
<evidence type="ECO:0000313" key="2">
    <source>
        <dbReference type="EMBL" id="OAF62250.1"/>
    </source>
</evidence>
<dbReference type="Proteomes" id="UP000077154">
    <property type="component" value="Unassembled WGS sequence"/>
</dbReference>
<feature type="compositionally biased region" description="Acidic residues" evidence="1">
    <location>
        <begin position="99"/>
        <end position="108"/>
    </location>
</feature>
<dbReference type="GeneID" id="36284088"/>
<feature type="region of interest" description="Disordered" evidence="1">
    <location>
        <begin position="1"/>
        <end position="64"/>
    </location>
</feature>
<feature type="region of interest" description="Disordered" evidence="1">
    <location>
        <begin position="83"/>
        <end position="127"/>
    </location>
</feature>
<dbReference type="OrthoDB" id="3439669at2759"/>
<proteinExistence type="predicted"/>
<accession>A0A177AKD1</accession>
<gene>
    <name evidence="2" type="ORF">VC83_00996</name>
</gene>
<name>A0A177AKD1_9PEZI</name>
<dbReference type="VEuPathDB" id="FungiDB:GMDG_00141"/>
<sequence length="127" mass="14102">MEDPDSVFPSMEEGGLKEEVKSEDPTGAEGMESVPVFEGQAGPQQPEARSPFGPLSPRRGQTELSSLFVRQSTTSRRSFSSRVFGYFGTPSSERKRSIEDEDDDDDDDVVARPNLRRRLSSIEADED</sequence>